<sequence>MKKQVILLMSALMLVVLAACGNSEDASGEGEKSATITFGDAGWDSIRVHNYIAGTIITEGYGHKMEVTSGSTPATTQGLREGDIDIMMEMWTDNIIEVYNEAIEKDEIMELSVNFDDNAQGFWVPTYVIEGDEERGIEPMAPELKTVKDLEKYPELFEDPQDPGKGRVIGAPSGWAVDEILATKMKTYGIDDKINYFRPGSDAAIVTSLSDAYESGEPWVGYYWSPTWVTGMYDLTLLDEPDYDKETFEKNRGTEIPPNTVTVAVNSGMEDKAPKVIEFLRNYETSSELTAEALKYMKENDASEEEAAKWWLKQHEDLWTEWVPEDVAKKVKDSL</sequence>
<dbReference type="OrthoDB" id="9801163at2"/>
<dbReference type="STRING" id="1385511.GCA_000425225_03714"/>
<accession>A0A0A5FT77</accession>
<dbReference type="EMBL" id="AVPF01000072">
    <property type="protein sequence ID" value="KGX83971.1"/>
    <property type="molecule type" value="Genomic_DNA"/>
</dbReference>
<evidence type="ECO:0000313" key="4">
    <source>
        <dbReference type="Proteomes" id="UP000030403"/>
    </source>
</evidence>
<dbReference type="Pfam" id="PF04069">
    <property type="entry name" value="OpuAC"/>
    <property type="match status" value="1"/>
</dbReference>
<dbReference type="SUPFAM" id="SSF53850">
    <property type="entry name" value="Periplasmic binding protein-like II"/>
    <property type="match status" value="1"/>
</dbReference>
<protein>
    <submittedName>
        <fullName evidence="3">ABC transporter substrate-binding protein</fullName>
    </submittedName>
</protein>
<feature type="signal peptide" evidence="1">
    <location>
        <begin position="1"/>
        <end position="18"/>
    </location>
</feature>
<name>A0A0A5FT77_9BACI</name>
<dbReference type="Gene3D" id="3.40.190.100">
    <property type="entry name" value="Glycine betaine-binding periplasmic protein, domain 2"/>
    <property type="match status" value="1"/>
</dbReference>
<organism evidence="3 4">
    <name type="scientific">Pontibacillus marinus BH030004 = DSM 16465</name>
    <dbReference type="NCBI Taxonomy" id="1385511"/>
    <lineage>
        <taxon>Bacteria</taxon>
        <taxon>Bacillati</taxon>
        <taxon>Bacillota</taxon>
        <taxon>Bacilli</taxon>
        <taxon>Bacillales</taxon>
        <taxon>Bacillaceae</taxon>
        <taxon>Pontibacillus</taxon>
    </lineage>
</organism>
<evidence type="ECO:0000256" key="1">
    <source>
        <dbReference type="SAM" id="SignalP"/>
    </source>
</evidence>
<dbReference type="AlphaFoldDB" id="A0A0A5FT77"/>
<feature type="chain" id="PRO_5038988170" evidence="1">
    <location>
        <begin position="19"/>
        <end position="335"/>
    </location>
</feature>
<dbReference type="InterPro" id="IPR007210">
    <property type="entry name" value="ABC_Gly_betaine_transp_sub-bd"/>
</dbReference>
<dbReference type="GO" id="GO:0022857">
    <property type="term" value="F:transmembrane transporter activity"/>
    <property type="evidence" value="ECO:0007669"/>
    <property type="project" value="InterPro"/>
</dbReference>
<comment type="caution">
    <text evidence="3">The sequence shown here is derived from an EMBL/GenBank/DDBJ whole genome shotgun (WGS) entry which is preliminary data.</text>
</comment>
<gene>
    <name evidence="3" type="ORF">N783_20170</name>
</gene>
<dbReference type="PROSITE" id="PS51257">
    <property type="entry name" value="PROKAR_LIPOPROTEIN"/>
    <property type="match status" value="1"/>
</dbReference>
<keyword evidence="4" id="KW-1185">Reference proteome</keyword>
<feature type="domain" description="ABC-type glycine betaine transport system substrate-binding" evidence="2">
    <location>
        <begin position="34"/>
        <end position="314"/>
    </location>
</feature>
<dbReference type="CDD" id="cd13641">
    <property type="entry name" value="PBP2_HisX_like"/>
    <property type="match status" value="1"/>
</dbReference>
<dbReference type="Proteomes" id="UP000030403">
    <property type="component" value="Unassembled WGS sequence"/>
</dbReference>
<evidence type="ECO:0000313" key="3">
    <source>
        <dbReference type="EMBL" id="KGX83971.1"/>
    </source>
</evidence>
<reference evidence="3 4" key="1">
    <citation type="submission" date="2013-08" db="EMBL/GenBank/DDBJ databases">
        <authorList>
            <person name="Huang J."/>
            <person name="Wang G."/>
        </authorList>
    </citation>
    <scope>NUCLEOTIDE SEQUENCE [LARGE SCALE GENOMIC DNA]</scope>
    <source>
        <strain evidence="3 4">BH030004</strain>
    </source>
</reference>
<dbReference type="Gene3D" id="3.40.190.10">
    <property type="entry name" value="Periplasmic binding protein-like II"/>
    <property type="match status" value="1"/>
</dbReference>
<keyword evidence="1" id="KW-0732">Signal</keyword>
<dbReference type="GO" id="GO:0043190">
    <property type="term" value="C:ATP-binding cassette (ABC) transporter complex"/>
    <property type="evidence" value="ECO:0007669"/>
    <property type="project" value="InterPro"/>
</dbReference>
<proteinExistence type="predicted"/>
<dbReference type="RefSeq" id="WP_027447242.1">
    <property type="nucleotide sequence ID" value="NZ_AULJ01000054.1"/>
</dbReference>
<dbReference type="eggNOG" id="COG2113">
    <property type="taxonomic scope" value="Bacteria"/>
</dbReference>
<evidence type="ECO:0000259" key="2">
    <source>
        <dbReference type="Pfam" id="PF04069"/>
    </source>
</evidence>